<gene>
    <name evidence="1" type="ORF">GXW74_20190</name>
</gene>
<reference evidence="1" key="2">
    <citation type="journal article" date="2021" name="Syst. Appl. Microbiol.">
        <title>Roseomonas hellenica sp. nov., isolated from roots of wild-growing Alkanna tinctoria.</title>
        <authorList>
            <person name="Rat A."/>
            <person name="Naranjo H.D."/>
            <person name="Lebbe L."/>
            <person name="Cnockaert M."/>
            <person name="Krigas N."/>
            <person name="Grigoriadou K."/>
            <person name="Maloupa E."/>
            <person name="Willems A."/>
        </authorList>
    </citation>
    <scope>NUCLEOTIDE SEQUENCE</scope>
    <source>
        <strain evidence="1">LMG 31228</strain>
    </source>
</reference>
<dbReference type="CDD" id="cd06558">
    <property type="entry name" value="crotonase-like"/>
    <property type="match status" value="1"/>
</dbReference>
<dbReference type="Pfam" id="PF00378">
    <property type="entry name" value="ECH_1"/>
    <property type="match status" value="1"/>
</dbReference>
<dbReference type="SUPFAM" id="SSF52096">
    <property type="entry name" value="ClpP/crotonase"/>
    <property type="match status" value="1"/>
</dbReference>
<name>A0A9X9XGI8_9PROT</name>
<protein>
    <submittedName>
        <fullName evidence="1">Enoyl-CoA hydratase</fullName>
    </submittedName>
</protein>
<evidence type="ECO:0000313" key="1">
    <source>
        <dbReference type="EMBL" id="MBR0682824.1"/>
    </source>
</evidence>
<dbReference type="AlphaFoldDB" id="A0A9X9XGI8"/>
<dbReference type="InterPro" id="IPR001753">
    <property type="entry name" value="Enoyl-CoA_hydra/iso"/>
</dbReference>
<evidence type="ECO:0000313" key="2">
    <source>
        <dbReference type="Proteomes" id="UP001138709"/>
    </source>
</evidence>
<comment type="caution">
    <text evidence="1">The sequence shown here is derived from an EMBL/GenBank/DDBJ whole genome shotgun (WGS) entry which is preliminary data.</text>
</comment>
<sequence length="270" mass="28601">MPFAEIAYNVADRIATITLNRPDKRNAWSAETEAEVREAFTMAAADEGVRAVILTGAGSTFCVGADVTGIAGRKPDRPRFAGVTPPPGGDAPVEDLARRYSYILNIGKPVVAAINGAVAGVGLAVTLYCDLRFMVAGARLAAAFPRRGLVAEHGSAWMLPRLIGPMNAADLLLSGRTIAAEEAATMGLVRVLPAEGFAGAVRAYVADIVENCSPRSLRIIRRQLALAPLQSLSDAIELSEVEQAATIGTEDRREGATAFLERRKPNFTGR</sequence>
<dbReference type="GO" id="GO:0003824">
    <property type="term" value="F:catalytic activity"/>
    <property type="evidence" value="ECO:0007669"/>
    <property type="project" value="UniProtKB-ARBA"/>
</dbReference>
<keyword evidence="2" id="KW-1185">Reference proteome</keyword>
<dbReference type="EMBL" id="JAAEDL010000023">
    <property type="protein sequence ID" value="MBR0682824.1"/>
    <property type="molecule type" value="Genomic_DNA"/>
</dbReference>
<dbReference type="PANTHER" id="PTHR43459">
    <property type="entry name" value="ENOYL-COA HYDRATASE"/>
    <property type="match status" value="1"/>
</dbReference>
<accession>A0A9X9XGI8</accession>
<dbReference type="InterPro" id="IPR029045">
    <property type="entry name" value="ClpP/crotonase-like_dom_sf"/>
</dbReference>
<proteinExistence type="predicted"/>
<reference evidence="1" key="1">
    <citation type="submission" date="2020-01" db="EMBL/GenBank/DDBJ databases">
        <authorList>
            <person name="Rat A."/>
        </authorList>
    </citation>
    <scope>NUCLEOTIDE SEQUENCE</scope>
    <source>
        <strain evidence="1">LMG 31228</strain>
    </source>
</reference>
<dbReference type="RefSeq" id="WP_211848361.1">
    <property type="nucleotide sequence ID" value="NZ_JAAEDL010000023.1"/>
</dbReference>
<dbReference type="Gene3D" id="3.90.226.10">
    <property type="entry name" value="2-enoyl-CoA Hydratase, Chain A, domain 1"/>
    <property type="match status" value="1"/>
</dbReference>
<organism evidence="1 2">
    <name type="scientific">Neoroseomonas eburnea</name>
    <dbReference type="NCBI Taxonomy" id="1346889"/>
    <lineage>
        <taxon>Bacteria</taxon>
        <taxon>Pseudomonadati</taxon>
        <taxon>Pseudomonadota</taxon>
        <taxon>Alphaproteobacteria</taxon>
        <taxon>Acetobacterales</taxon>
        <taxon>Acetobacteraceae</taxon>
        <taxon>Neoroseomonas</taxon>
    </lineage>
</organism>
<dbReference type="PANTHER" id="PTHR43459:SF1">
    <property type="entry name" value="EG:BACN32G11.4 PROTEIN"/>
    <property type="match status" value="1"/>
</dbReference>
<dbReference type="Proteomes" id="UP001138709">
    <property type="component" value="Unassembled WGS sequence"/>
</dbReference>